<evidence type="ECO:0000313" key="3">
    <source>
        <dbReference type="Proteomes" id="UP000826234"/>
    </source>
</evidence>
<dbReference type="CDD" id="cd20436">
    <property type="entry name" value="Tudor_TDRD15_rpt1"/>
    <property type="match status" value="1"/>
</dbReference>
<dbReference type="InterPro" id="IPR002999">
    <property type="entry name" value="Tudor"/>
</dbReference>
<dbReference type="InterPro" id="IPR047452">
    <property type="entry name" value="Tudor_TDRD15_rpt2"/>
</dbReference>
<name>A0ABQ7SXD3_PHRPL</name>
<feature type="domain" description="Tudor" evidence="1">
    <location>
        <begin position="538"/>
        <end position="596"/>
    </location>
</feature>
<feature type="domain" description="Tudor" evidence="1">
    <location>
        <begin position="293"/>
        <end position="351"/>
    </location>
</feature>
<proteinExistence type="predicted"/>
<dbReference type="Proteomes" id="UP000826234">
    <property type="component" value="Unassembled WGS sequence"/>
</dbReference>
<dbReference type="Gene3D" id="2.30.30.140">
    <property type="match status" value="8"/>
</dbReference>
<dbReference type="Pfam" id="PF00567">
    <property type="entry name" value="TUDOR"/>
    <property type="match status" value="8"/>
</dbReference>
<organism evidence="2 3">
    <name type="scientific">Phrynosoma platyrhinos</name>
    <name type="common">Desert horned lizard</name>
    <dbReference type="NCBI Taxonomy" id="52577"/>
    <lineage>
        <taxon>Eukaryota</taxon>
        <taxon>Metazoa</taxon>
        <taxon>Chordata</taxon>
        <taxon>Craniata</taxon>
        <taxon>Vertebrata</taxon>
        <taxon>Euteleostomi</taxon>
        <taxon>Lepidosauria</taxon>
        <taxon>Squamata</taxon>
        <taxon>Bifurcata</taxon>
        <taxon>Unidentata</taxon>
        <taxon>Episquamata</taxon>
        <taxon>Toxicofera</taxon>
        <taxon>Iguania</taxon>
        <taxon>Phrynosomatidae</taxon>
        <taxon>Phrynosomatinae</taxon>
        <taxon>Phrynosoma</taxon>
    </lineage>
</organism>
<evidence type="ECO:0000313" key="2">
    <source>
        <dbReference type="EMBL" id="KAH0621947.1"/>
    </source>
</evidence>
<dbReference type="SMART" id="SM00333">
    <property type="entry name" value="TUDOR"/>
    <property type="match status" value="8"/>
</dbReference>
<dbReference type="PANTHER" id="PTHR22948:SF7">
    <property type="entry name" value="TUDOR DOMAIN-CONTAINING PROTEIN 15"/>
    <property type="match status" value="1"/>
</dbReference>
<dbReference type="EMBL" id="JAIPUX010003289">
    <property type="protein sequence ID" value="KAH0621947.1"/>
    <property type="molecule type" value="Genomic_DNA"/>
</dbReference>
<evidence type="ECO:0000259" key="1">
    <source>
        <dbReference type="PROSITE" id="PS50304"/>
    </source>
</evidence>
<comment type="caution">
    <text evidence="2">The sequence shown here is derived from an EMBL/GenBank/DDBJ whole genome shotgun (WGS) entry which is preliminary data.</text>
</comment>
<dbReference type="SUPFAM" id="SSF63748">
    <property type="entry name" value="Tudor/PWWP/MBT"/>
    <property type="match status" value="8"/>
</dbReference>
<feature type="domain" description="Tudor" evidence="1">
    <location>
        <begin position="1337"/>
        <end position="1395"/>
    </location>
</feature>
<feature type="domain" description="Tudor" evidence="1">
    <location>
        <begin position="1567"/>
        <end position="1626"/>
    </location>
</feature>
<dbReference type="InterPro" id="IPR047450">
    <property type="entry name" value="Tudor_TDRD15_rpt1"/>
</dbReference>
<dbReference type="InterPro" id="IPR050621">
    <property type="entry name" value="Tudor_domain_containing"/>
</dbReference>
<reference evidence="2 3" key="1">
    <citation type="journal article" date="2022" name="Gigascience">
        <title>A chromosome-level genome assembly and annotation of the desert horned lizard, Phrynosoma platyrhinos, provides insight into chromosomal rearrangements among reptiles.</title>
        <authorList>
            <person name="Koochekian N."/>
            <person name="Ascanio A."/>
            <person name="Farleigh K."/>
            <person name="Card D.C."/>
            <person name="Schield D.R."/>
            <person name="Castoe T.A."/>
            <person name="Jezkova T."/>
        </authorList>
    </citation>
    <scope>NUCLEOTIDE SEQUENCE [LARGE SCALE GENOMIC DNA]</scope>
    <source>
        <strain evidence="2">NK-2021</strain>
    </source>
</reference>
<dbReference type="PANTHER" id="PTHR22948">
    <property type="entry name" value="TUDOR DOMAIN CONTAINING PROTEIN"/>
    <property type="match status" value="1"/>
</dbReference>
<feature type="domain" description="Tudor" evidence="1">
    <location>
        <begin position="805"/>
        <end position="864"/>
    </location>
</feature>
<protein>
    <recommendedName>
        <fullName evidence="1">Tudor domain-containing protein</fullName>
    </recommendedName>
</protein>
<dbReference type="Gene3D" id="2.40.50.90">
    <property type="match status" value="6"/>
</dbReference>
<dbReference type="PROSITE" id="PS50304">
    <property type="entry name" value="TUDOR"/>
    <property type="match status" value="7"/>
</dbReference>
<accession>A0ABQ7SXD3</accession>
<dbReference type="CDD" id="cd20437">
    <property type="entry name" value="Tudor_TDRD15_rpt2"/>
    <property type="match status" value="1"/>
</dbReference>
<sequence length="2064" mass="236392">MDSSLLTRFLDVHLKLTDIYYHPKEILVKFQGQYYTECEFDYHILQSEIQQVSKVKESLGNGEVCLVEDPDCGEWYRGRIVQKKKQIYEVFLIDSGKVLTVNETHIASATDELFQLPPKMVFGIFANILPADEKWTLKALNYFSALRNLQIKGQIQAILPHQMFLLDVPTITSDLVDLKLGKLVDGDTFCLIVEMLTEFPNESLCKQMPDLLQQKYTRPDSVLFSAGMKPEQILENLQPPLSVGKVEKVKISVAVSPSKFYCQLLRQEMDLDMLTTHISSLYETMSGENVLSFESLGVLCAAKRKNGQWHRGVIQQLLSDNKVKVWFMDFGGCEVVPSSYVLRLQPEFISVPGFSFACALSCLNDQEETVRQNQLEIFKETLIRQSTVFVQIDLFSADEYLYYVTLHKYSAANTEHLSQGNNVAPQSCPSLNKETSCTLRDATSRASLTLSECNYRNTLQLAHSSDKKDSPLMCCPLKMPCKRAEMKIDSICLAVTVYVLNPSNFWVQTKDYLDKFEALMKKIAGVYDTAETDKILENPEPGKLCCARYSKDNNFYRAIIIKVEDNSVTVSFLDFGNTAIVSFFDVRILLPEFLELPALAIYCSLANAHSIQDEWIKKETDFFKTIVTDKLLIIHPIAKQKDVYIVSVQCVNSTEQDDVLKLMIQAGYAEFWEVKKDPLPEVTRDSLEHKRAKIHSHTWKNKIVRFHCAGQNEKLLNIHPPVKKPVSTCTQWESLLSKKYQKAFGKTNNQKPYKEYTFKPGTVLDVVCCHSISPGHFSCQMQNKLMELNNLMEQIQLHYNTHKTPYENGQVACVVKHKDGKWYRAAVLKQFSRTEVDVIFVDYGNLERVLLKDLQAVLPDFLTLESQVFRCCLFSLTESLVFDPCNWTEEAYSDFQHFLSSSNGLLTCTVFALIVKSPNSLYNVVDLQSPYGSLHQFLIERGHVQFGSFEFSRSITPSFSLCSFYYSSFNIKIGNEEEVCVVHIYTPRKFCCQLNRNAEDIDKLLKKIAEISQMTNSIDQIKTHGLCLARYFEDGLFYRALAFPVESSDYCQVDFVDFGNKQLVGKNELIPIPDHASELFFTPMQAIKCYLADLKDTEIPVEINKWFENKYLGKILKAVIVSKESNGQLGVELYDKDQQINRKIKELLKQNKCDKGPKIIDRSGEKSAKKKKMVPIVQLDADKTKVKNKVVRWNNGTESKPNFCNLFCEELYVECGKEIIDLQKQRVKLTTENTGVLVQSVDYPSKESDVLENKMTELHLLKLSPFEQERCGTSRKKYTSLKRHNIQPNTKILGYISWVTSPSSFYIHCAEDQDTIVHLAEKLNGGMLAFEPETHVDLEEGDVVLAEYEDYCIYRAVVKEIKSEEYFEIEFIDYGNTTVVSASKIFKMKKDFLNLPRLSIHCFLSKAKCVFSDKDWNSDFAAYFVTKVNDQLLMFEFLQQHDQQWEIDIFCNGMSIIELMQRETSRGLPKKLVSNLDQITKQLLIADADFGNNYQTKKTENKNMWDCLPKLAYQKIKPGQSEAGEIGHISRNGNFFVKLNKDAQMLHDLNVMAAEEAEKNSFLAVENIQEGLECLTKSQSTLKWYRSEVIRKYTDDYMLVFFMDLGKFEVVSQHDVQTLGGKIKSIPRKAVACKWVWVENLGSLSFENVVAIIKHHIIKFLFLRYLESISVWEVDILIDGIFLLEYWHHLFLVSSLERSNISGNILLDKTVPDLSLRPNSVSWASFRTDWQYAGFVTSVTDPSDFYIQLEDSFKALKTLFTLLSDLPENLPSVPQDFIVPGVCCLLKTEDNRKWNRVEVSEVLRVSSMLILTFIDDGLSASFPISDIHKLKVIPEELIRCPRLTYPSCLFRVSPADGNQWNDEAKLKVQEFFGRQGLTFQFRQNHHGLKLELDVFCEQNNAADTLVAAGCAVYTTASFGSINCANTGLLNSQNLCELSQMCDQKNSDARIVMSDREEDPQKSDLHFTHGNISRENRGKKLRFKKNSWKAFLCSNRRNNENHLKHDSNLFNQLGDRKLKQTHSTSLLTKAIQEIPAVLELTASIDGIHVHKESETYEYFMGEVKT</sequence>
<keyword evidence="3" id="KW-1185">Reference proteome</keyword>
<feature type="domain" description="Tudor" evidence="1">
    <location>
        <begin position="58"/>
        <end position="116"/>
    </location>
</feature>
<dbReference type="InterPro" id="IPR035437">
    <property type="entry name" value="SNase_OB-fold_sf"/>
</dbReference>
<gene>
    <name evidence="2" type="ORF">JD844_023713</name>
</gene>
<feature type="domain" description="Tudor" evidence="1">
    <location>
        <begin position="1020"/>
        <end position="1079"/>
    </location>
</feature>